<keyword evidence="10" id="KW-1185">Reference proteome</keyword>
<dbReference type="InterPro" id="IPR017896">
    <property type="entry name" value="4Fe4S_Fe-S-bd"/>
</dbReference>
<dbReference type="GO" id="GO:0016491">
    <property type="term" value="F:oxidoreductase activity"/>
    <property type="evidence" value="ECO:0007669"/>
    <property type="project" value="UniProtKB-KW"/>
</dbReference>
<comment type="caution">
    <text evidence="9">The sequence shown here is derived from an EMBL/GenBank/DDBJ whole genome shotgun (WGS) entry which is preliminary data.</text>
</comment>
<dbReference type="InterPro" id="IPR017900">
    <property type="entry name" value="4Fe4S_Fe_S_CS"/>
</dbReference>
<feature type="domain" description="4Fe-4S ferredoxin-type" evidence="8">
    <location>
        <begin position="372"/>
        <end position="406"/>
    </location>
</feature>
<keyword evidence="4" id="KW-0274">FAD</keyword>
<accession>A0A347ZR26</accession>
<dbReference type="Gene3D" id="3.30.70.20">
    <property type="match status" value="1"/>
</dbReference>
<dbReference type="PROSITE" id="PS00198">
    <property type="entry name" value="4FE4S_FER_1"/>
    <property type="match status" value="3"/>
</dbReference>
<feature type="domain" description="4Fe-4S ferredoxin-type" evidence="8">
    <location>
        <begin position="35"/>
        <end position="64"/>
    </location>
</feature>
<dbReference type="GO" id="GO:0046872">
    <property type="term" value="F:metal ion binding"/>
    <property type="evidence" value="ECO:0007669"/>
    <property type="project" value="UniProtKB-KW"/>
</dbReference>
<dbReference type="Pfam" id="PF02662">
    <property type="entry name" value="FlpD"/>
    <property type="match status" value="1"/>
</dbReference>
<dbReference type="EMBL" id="QUMS01000001">
    <property type="protein sequence ID" value="REG11689.1"/>
    <property type="molecule type" value="Genomic_DNA"/>
</dbReference>
<organism evidence="9 10">
    <name type="scientific">Pelolinea submarina</name>
    <dbReference type="NCBI Taxonomy" id="913107"/>
    <lineage>
        <taxon>Bacteria</taxon>
        <taxon>Bacillati</taxon>
        <taxon>Chloroflexota</taxon>
        <taxon>Anaerolineae</taxon>
        <taxon>Anaerolineales</taxon>
        <taxon>Anaerolineaceae</taxon>
        <taxon>Pelolinea</taxon>
    </lineage>
</organism>
<dbReference type="Gene3D" id="3.30.70.3270">
    <property type="match status" value="1"/>
</dbReference>
<evidence type="ECO:0000256" key="2">
    <source>
        <dbReference type="ARBA" id="ARBA00006561"/>
    </source>
</evidence>
<sequence>MVDAARHPKITVKTYTNVERVEGYVGNFKVQLREKARYVRADRCNGCGECAKACPVEVPNYFEMNLAPRKAAYVPMSQSVPLLYTIDMDACIHCYKCVDACGALDAIDFSQEDKIEWEDVGSVVVATGFNHFDPSVIPEYGYSQYPNVITAMEMERLNNSAGPTTGNLIRPSDGLNPKRVAIINCVGSRDKRFNPWCSNFCCMYAIKNAILLKQANPDIDLSIYYIDIRTPSKGYEEFYDRAREMGIHFIQGRPSLISEDPLTRNLYIHSEDQALGKVIEKEYDMVMLNQAAVPQPDVDTVSSILNISQSPGGWFMEYHPKLRPVDSPTDGIFLAGACQGQKDIPASVSSGLACASRAGRILHSDEWQIEPIIAQVWEDRCVSAEGKQCGVCAKACPYGAITVEKGTAALITTAKCHGCGGCVAECPHNAITQMHYTDAQILAQIRALLAEKPEEKIFAFRCQWCSYGGADLAGTSHFDYSSNERGIRVMCSARMDSDFIYEAFRLGAGAVMYSGCHPQDCHYITGQRVGAVRADRLLKTLEKLGMSDGRFRIEWISAAEGDKYSRVINEMQQTINDIGMQQILAENAAMRPELEKRSRRMYEVPMVPEASTYSDKMVIAMSVKEVKDGK</sequence>
<evidence type="ECO:0000256" key="7">
    <source>
        <dbReference type="ARBA" id="ARBA00023014"/>
    </source>
</evidence>
<dbReference type="AlphaFoldDB" id="A0A347ZR26"/>
<feature type="domain" description="4Fe-4S ferredoxin-type" evidence="8">
    <location>
        <begin position="407"/>
        <end position="436"/>
    </location>
</feature>
<dbReference type="RefSeq" id="WP_198418399.1">
    <property type="nucleotide sequence ID" value="NZ_AP018437.1"/>
</dbReference>
<protein>
    <submittedName>
        <fullName evidence="9">Heterodisulfide reductase subunit A</fullName>
    </submittedName>
</protein>
<reference evidence="9 10" key="1">
    <citation type="submission" date="2018-08" db="EMBL/GenBank/DDBJ databases">
        <title>Genomic Encyclopedia of Type Strains, Phase IV (KMG-IV): sequencing the most valuable type-strain genomes for metagenomic binning, comparative biology and taxonomic classification.</title>
        <authorList>
            <person name="Goeker M."/>
        </authorList>
    </citation>
    <scope>NUCLEOTIDE SEQUENCE [LARGE SCALE GENOMIC DNA]</scope>
    <source>
        <strain evidence="9 10">DSM 23923</strain>
    </source>
</reference>
<dbReference type="InterPro" id="IPR018247">
    <property type="entry name" value="EF_Hand_1_Ca_BS"/>
</dbReference>
<evidence type="ECO:0000256" key="5">
    <source>
        <dbReference type="ARBA" id="ARBA00023002"/>
    </source>
</evidence>
<evidence type="ECO:0000313" key="10">
    <source>
        <dbReference type="Proteomes" id="UP000256388"/>
    </source>
</evidence>
<evidence type="ECO:0000259" key="8">
    <source>
        <dbReference type="PROSITE" id="PS51379"/>
    </source>
</evidence>
<dbReference type="PROSITE" id="PS00018">
    <property type="entry name" value="EF_HAND_1"/>
    <property type="match status" value="1"/>
</dbReference>
<evidence type="ECO:0000256" key="1">
    <source>
        <dbReference type="ARBA" id="ARBA00001974"/>
    </source>
</evidence>
<dbReference type="Proteomes" id="UP000256388">
    <property type="component" value="Unassembled WGS sequence"/>
</dbReference>
<dbReference type="PANTHER" id="PTHR43498">
    <property type="entry name" value="FERREDOXIN:COB-COM HETERODISULFIDE REDUCTASE SUBUNIT A"/>
    <property type="match status" value="1"/>
</dbReference>
<dbReference type="PROSITE" id="PS51379">
    <property type="entry name" value="4FE4S_FER_2"/>
    <property type="match status" value="4"/>
</dbReference>
<dbReference type="SUPFAM" id="SSF51971">
    <property type="entry name" value="Nucleotide-binding domain"/>
    <property type="match status" value="1"/>
</dbReference>
<evidence type="ECO:0000256" key="4">
    <source>
        <dbReference type="ARBA" id="ARBA00022827"/>
    </source>
</evidence>
<comment type="cofactor">
    <cofactor evidence="1">
        <name>FAD</name>
        <dbReference type="ChEBI" id="CHEBI:57692"/>
    </cofactor>
</comment>
<evidence type="ECO:0000256" key="6">
    <source>
        <dbReference type="ARBA" id="ARBA00023004"/>
    </source>
</evidence>
<keyword evidence="6" id="KW-0408">Iron</keyword>
<gene>
    <name evidence="9" type="ORF">DFR64_1581</name>
</gene>
<evidence type="ECO:0000256" key="3">
    <source>
        <dbReference type="ARBA" id="ARBA00022723"/>
    </source>
</evidence>
<dbReference type="PANTHER" id="PTHR43498:SF1">
    <property type="entry name" value="COB--COM HETERODISULFIDE REDUCTASE IRON-SULFUR SUBUNIT A"/>
    <property type="match status" value="1"/>
</dbReference>
<keyword evidence="5" id="KW-0560">Oxidoreductase</keyword>
<dbReference type="Pfam" id="PF13187">
    <property type="entry name" value="Fer4_9"/>
    <property type="match status" value="2"/>
</dbReference>
<dbReference type="InterPro" id="IPR003813">
    <property type="entry name" value="MvhD/FlpD"/>
</dbReference>
<keyword evidence="3" id="KW-0479">Metal-binding</keyword>
<dbReference type="InterPro" id="IPR039650">
    <property type="entry name" value="HdrA-like"/>
</dbReference>
<feature type="domain" description="4Fe-4S ferredoxin-type" evidence="8">
    <location>
        <begin position="82"/>
        <end position="112"/>
    </location>
</feature>
<dbReference type="SUPFAM" id="SSF54862">
    <property type="entry name" value="4Fe-4S ferredoxins"/>
    <property type="match status" value="2"/>
</dbReference>
<keyword evidence="7" id="KW-0411">Iron-sulfur</keyword>
<comment type="similarity">
    <text evidence="2">Belongs to the HdrA family.</text>
</comment>
<keyword evidence="4" id="KW-0285">Flavoprotein</keyword>
<dbReference type="GO" id="GO:0051536">
    <property type="term" value="F:iron-sulfur cluster binding"/>
    <property type="evidence" value="ECO:0007669"/>
    <property type="project" value="UniProtKB-KW"/>
</dbReference>
<name>A0A347ZR26_9CHLR</name>
<proteinExistence type="inferred from homology"/>
<evidence type="ECO:0000313" key="9">
    <source>
        <dbReference type="EMBL" id="REG11689.1"/>
    </source>
</evidence>